<dbReference type="SUPFAM" id="SSF56300">
    <property type="entry name" value="Metallo-dependent phosphatases"/>
    <property type="match status" value="1"/>
</dbReference>
<dbReference type="PATRIC" id="fig|1439726.3.peg.2234"/>
<dbReference type="GO" id="GO:0046872">
    <property type="term" value="F:metal ion binding"/>
    <property type="evidence" value="ECO:0007669"/>
    <property type="project" value="InterPro"/>
</dbReference>
<feature type="domain" description="Calcineurin-like phosphoesterase" evidence="2">
    <location>
        <begin position="53"/>
        <end position="151"/>
    </location>
</feature>
<dbReference type="GO" id="GO:0009166">
    <property type="term" value="P:nucleotide catabolic process"/>
    <property type="evidence" value="ECO:0007669"/>
    <property type="project" value="InterPro"/>
</dbReference>
<name>A0A1E3H2N2_9HYPH</name>
<protein>
    <submittedName>
        <fullName evidence="3">2',3'-cyclic-nucleotide 2'-phosphodiesterase/3'-nucleotidase</fullName>
        <ecNumber evidence="3">3.1.3.6</ecNumber>
    </submittedName>
</protein>
<dbReference type="AlphaFoldDB" id="A0A1E3H2N2"/>
<dbReference type="GO" id="GO:0008254">
    <property type="term" value="F:3'-nucleotidase activity"/>
    <property type="evidence" value="ECO:0007669"/>
    <property type="project" value="UniProtKB-EC"/>
</dbReference>
<organism evidence="3 4">
    <name type="scientific">Methylobrevis pamukkalensis</name>
    <dbReference type="NCBI Taxonomy" id="1439726"/>
    <lineage>
        <taxon>Bacteria</taxon>
        <taxon>Pseudomonadati</taxon>
        <taxon>Pseudomonadota</taxon>
        <taxon>Alphaproteobacteria</taxon>
        <taxon>Hyphomicrobiales</taxon>
        <taxon>Pleomorphomonadaceae</taxon>
        <taxon>Methylobrevis</taxon>
    </lineage>
</organism>
<dbReference type="EC" id="3.1.3.6" evidence="3"/>
<dbReference type="InterPro" id="IPR029052">
    <property type="entry name" value="Metallo-depent_PP-like"/>
</dbReference>
<comment type="caution">
    <text evidence="3">The sequence shown here is derived from an EMBL/GenBank/DDBJ whole genome shotgun (WGS) entry which is preliminary data.</text>
</comment>
<accession>A0A1E3H2N2</accession>
<dbReference type="Pfam" id="PF00149">
    <property type="entry name" value="Metallophos"/>
    <property type="match status" value="1"/>
</dbReference>
<dbReference type="GO" id="GO:0030288">
    <property type="term" value="C:outer membrane-bounded periplasmic space"/>
    <property type="evidence" value="ECO:0007669"/>
    <property type="project" value="TreeGrafter"/>
</dbReference>
<proteinExistence type="inferred from homology"/>
<evidence type="ECO:0000256" key="1">
    <source>
        <dbReference type="ARBA" id="ARBA00006654"/>
    </source>
</evidence>
<dbReference type="EMBL" id="MCRJ01000046">
    <property type="protein sequence ID" value="ODN70572.1"/>
    <property type="molecule type" value="Genomic_DNA"/>
</dbReference>
<dbReference type="Proteomes" id="UP000094622">
    <property type="component" value="Unassembled WGS sequence"/>
</dbReference>
<gene>
    <name evidence="3" type="primary">cpdB</name>
    <name evidence="3" type="ORF">A6302_02114</name>
</gene>
<dbReference type="InterPro" id="IPR006179">
    <property type="entry name" value="5_nucleotidase/apyrase"/>
</dbReference>
<evidence type="ECO:0000313" key="4">
    <source>
        <dbReference type="Proteomes" id="UP000094622"/>
    </source>
</evidence>
<dbReference type="InterPro" id="IPR006146">
    <property type="entry name" value="5'-Nucleotdase_CS"/>
</dbReference>
<sequence length="321" mass="34269">MIRRRFGVERRPCQDGASGRLIDGAGGLKVTFGSPRPPPPLAAAAGPGRIHLRLLETTDVHVAIHPYDYYADAPSDTCGLARTAALIETARAEAVNTLLFDNGDFLQGNPMGDYVAYERGVPNGTLHPAIAAMNVLGYDVAALGNHEFNYGLDLVNASLAGAGFPLVCANLVRGTQLGIDPTRDPTFAPPFVILERRLVDGADASHVVRIGCIGFLPPQVVTWDRHHLAGKVVTRDIVATARAYAPQMREAGADLVVALAHTGIDPDRSTRASRTPRCSLPPCRGSTWCSPATSISCFRGRTFPASPASTRWRARCTASPR</sequence>
<keyword evidence="3" id="KW-0378">Hydrolase</keyword>
<dbReference type="PROSITE" id="PS00786">
    <property type="entry name" value="5_NUCLEOTIDASE_2"/>
    <property type="match status" value="1"/>
</dbReference>
<comment type="similarity">
    <text evidence="1">Belongs to the 5'-nucleotidase family.</text>
</comment>
<dbReference type="InterPro" id="IPR004843">
    <property type="entry name" value="Calcineurin-like_PHP"/>
</dbReference>
<dbReference type="PANTHER" id="PTHR11575:SF6">
    <property type="entry name" value="2',3'-CYCLIC-NUCLEOTIDE 2'-PHOSPHODIESTERASE_3'-NUCLEOTIDASE"/>
    <property type="match status" value="1"/>
</dbReference>
<dbReference type="PANTHER" id="PTHR11575">
    <property type="entry name" value="5'-NUCLEOTIDASE-RELATED"/>
    <property type="match status" value="1"/>
</dbReference>
<evidence type="ECO:0000313" key="3">
    <source>
        <dbReference type="EMBL" id="ODN70572.1"/>
    </source>
</evidence>
<evidence type="ECO:0000259" key="2">
    <source>
        <dbReference type="Pfam" id="PF00149"/>
    </source>
</evidence>
<dbReference type="GO" id="GO:0000166">
    <property type="term" value="F:nucleotide binding"/>
    <property type="evidence" value="ECO:0007669"/>
    <property type="project" value="InterPro"/>
</dbReference>
<dbReference type="Gene3D" id="3.60.21.10">
    <property type="match status" value="1"/>
</dbReference>
<reference evidence="3 4" key="1">
    <citation type="submission" date="2016-07" db="EMBL/GenBank/DDBJ databases">
        <title>Draft Genome Sequence of Methylobrevis pamukkalensis PK2.</title>
        <authorList>
            <person name="Vasilenko O.V."/>
            <person name="Doronina N.V."/>
            <person name="Shmareva M.N."/>
            <person name="Tarlachkov S.V."/>
            <person name="Mustakhimov I."/>
            <person name="Trotsenko Y.A."/>
        </authorList>
    </citation>
    <scope>NUCLEOTIDE SEQUENCE [LARGE SCALE GENOMIC DNA]</scope>
    <source>
        <strain evidence="3 4">PK2</strain>
    </source>
</reference>
<keyword evidence="4" id="KW-1185">Reference proteome</keyword>